<gene>
    <name evidence="2" type="ORF">KDK92_14605</name>
</gene>
<evidence type="ECO:0000313" key="3">
    <source>
        <dbReference type="Proteomes" id="UP001056429"/>
    </source>
</evidence>
<dbReference type="EMBL" id="JAGSOJ010000003">
    <property type="protein sequence ID" value="MCM1990959.1"/>
    <property type="molecule type" value="Genomic_DNA"/>
</dbReference>
<feature type="compositionally biased region" description="Basic and acidic residues" evidence="1">
    <location>
        <begin position="16"/>
        <end position="70"/>
    </location>
</feature>
<keyword evidence="3" id="KW-1185">Reference proteome</keyword>
<feature type="compositionally biased region" description="Low complexity" evidence="1">
    <location>
        <begin position="71"/>
        <end position="80"/>
    </location>
</feature>
<accession>A0A9J6P2W7</accession>
<feature type="compositionally biased region" description="Basic and acidic residues" evidence="1">
    <location>
        <begin position="87"/>
        <end position="135"/>
    </location>
</feature>
<evidence type="ECO:0000256" key="1">
    <source>
        <dbReference type="SAM" id="MobiDB-lite"/>
    </source>
</evidence>
<sequence length="248" mass="29201">MGNGIMNKIKSLFNRKKNENKNEEIKVEKQQLDSTKIEEKQIKPKIKEKEIKPKFEEKKTSRGNYSKENKTNNSKNTYSSIQNRTKQPRDSKSSNEDRIKHTRKNDKEYNNSRDKNKKTYNDKKSIERKIHDNKSTNKKYNSNNGRLQQDKKNHISEIENLIKDISVGMEFEGESFKGEILKKQSFNLSYSTGTGEKYTLTYKELTKGYVQMRKTGSIDEKWYEANFNDVGSSNLRMIRAILKKYITP</sequence>
<feature type="region of interest" description="Disordered" evidence="1">
    <location>
        <begin position="1"/>
        <end position="151"/>
    </location>
</feature>
<reference evidence="2" key="2">
    <citation type="submission" date="2021-04" db="EMBL/GenBank/DDBJ databases">
        <authorList>
            <person name="Dong X."/>
        </authorList>
    </citation>
    <scope>NUCLEOTIDE SEQUENCE</scope>
    <source>
        <strain evidence="2">ZWT</strain>
    </source>
</reference>
<comment type="caution">
    <text evidence="2">The sequence shown here is derived from an EMBL/GenBank/DDBJ whole genome shotgun (WGS) entry which is preliminary data.</text>
</comment>
<reference evidence="2" key="1">
    <citation type="journal article" date="2021" name="mSystems">
        <title>Bacteria and Archaea Synergistically Convert Glycine Betaine to Biogenic Methane in the Formosa Cold Seep of the South China Sea.</title>
        <authorList>
            <person name="Li L."/>
            <person name="Zhang W."/>
            <person name="Zhang S."/>
            <person name="Song L."/>
            <person name="Sun Q."/>
            <person name="Zhang H."/>
            <person name="Xiang H."/>
            <person name="Dong X."/>
        </authorList>
    </citation>
    <scope>NUCLEOTIDE SEQUENCE</scope>
    <source>
        <strain evidence="2">ZWT</strain>
    </source>
</reference>
<organism evidence="2 3">
    <name type="scientific">Oceanirhabdus seepicola</name>
    <dbReference type="NCBI Taxonomy" id="2828781"/>
    <lineage>
        <taxon>Bacteria</taxon>
        <taxon>Bacillati</taxon>
        <taxon>Bacillota</taxon>
        <taxon>Clostridia</taxon>
        <taxon>Eubacteriales</taxon>
        <taxon>Clostridiaceae</taxon>
        <taxon>Oceanirhabdus</taxon>
    </lineage>
</organism>
<dbReference type="Proteomes" id="UP001056429">
    <property type="component" value="Unassembled WGS sequence"/>
</dbReference>
<evidence type="ECO:0000313" key="2">
    <source>
        <dbReference type="EMBL" id="MCM1990959.1"/>
    </source>
</evidence>
<dbReference type="RefSeq" id="WP_250860069.1">
    <property type="nucleotide sequence ID" value="NZ_JAGSOJ010000003.1"/>
</dbReference>
<protein>
    <submittedName>
        <fullName evidence="2">Uncharacterized protein</fullName>
    </submittedName>
</protein>
<proteinExistence type="predicted"/>
<dbReference type="AlphaFoldDB" id="A0A9J6P2W7"/>
<name>A0A9J6P2W7_9CLOT</name>